<feature type="domain" description="Methyltransferase" evidence="1">
    <location>
        <begin position="96"/>
        <end position="344"/>
    </location>
</feature>
<dbReference type="InterPro" id="IPR025714">
    <property type="entry name" value="Methyltranfer_dom"/>
</dbReference>
<organism evidence="2 3">
    <name type="scientific">Porphyridium purpureum</name>
    <name type="common">Red alga</name>
    <name type="synonym">Porphyridium cruentum</name>
    <dbReference type="NCBI Taxonomy" id="35688"/>
    <lineage>
        <taxon>Eukaryota</taxon>
        <taxon>Rhodophyta</taxon>
        <taxon>Bangiophyceae</taxon>
        <taxon>Porphyridiales</taxon>
        <taxon>Porphyridiaceae</taxon>
        <taxon>Porphyridium</taxon>
    </lineage>
</organism>
<dbReference type="EMBL" id="VRMN01000007">
    <property type="protein sequence ID" value="KAA8493423.1"/>
    <property type="molecule type" value="Genomic_DNA"/>
</dbReference>
<evidence type="ECO:0000259" key="1">
    <source>
        <dbReference type="Pfam" id="PF13383"/>
    </source>
</evidence>
<evidence type="ECO:0000313" key="3">
    <source>
        <dbReference type="Proteomes" id="UP000324585"/>
    </source>
</evidence>
<dbReference type="AlphaFoldDB" id="A0A5J4YRK9"/>
<keyword evidence="3" id="KW-1185">Reference proteome</keyword>
<dbReference type="InterPro" id="IPR026913">
    <property type="entry name" value="METTL24"/>
</dbReference>
<dbReference type="OrthoDB" id="10006218at2759"/>
<protein>
    <recommendedName>
        <fullName evidence="1">Methyltransferase domain-containing protein</fullName>
    </recommendedName>
</protein>
<dbReference type="PANTHER" id="PTHR32026">
    <property type="entry name" value="METHYLTRANSFERASE-LIKE PROTEIN 24"/>
    <property type="match status" value="1"/>
</dbReference>
<dbReference type="Proteomes" id="UP000324585">
    <property type="component" value="Unassembled WGS sequence"/>
</dbReference>
<reference evidence="2" key="1">
    <citation type="submission" date="2019-09" db="EMBL/GenBank/DDBJ databases">
        <title>Expansion of phycobilisome linker gene families in mesophilic red algae.</title>
        <authorList>
            <person name="Lee J."/>
        </authorList>
    </citation>
    <scope>NUCLEOTIDE SEQUENCE [LARGE SCALE GENOMIC DNA]</scope>
    <source>
        <strain evidence="2">CCMP 1328</strain>
        <tissue evidence="2">Unicellular</tissue>
    </source>
</reference>
<sequence>MRPAARYAVAGCVVLVVLVLALEMTAYIYARAQPDGKQTEAMLRWSMGARAAASKELGRTRAEESCDVAIAEKEASCATAMTHMKNAKLDCSRSMAESSGFVCVDDVSWNTTKKIAQRQGVKHGYKYEAMCEGKHPDELKGQPCSPRCSWYSIFFEPEFSCPLKERVGSIGDGGKYVCHSPTLAKDNCLMYSVGSNNDFSFEIGFHEIWPHCAIHTFDPTVKGKVNNPPFVQFHPWGIVRRSAPISETATPDSALWLSLQDVMRRLNHTGREIAVFKIDIEGGEYDFIEGLYAEIFFPMAQIQMEVHSPKKNGRLFLLLRQGGYAIFSKEINYLSQNCHEYAFARVGRSFFENNRDRLVLDNMTCSA</sequence>
<comment type="caution">
    <text evidence="2">The sequence shown here is derived from an EMBL/GenBank/DDBJ whole genome shotgun (WGS) entry which is preliminary data.</text>
</comment>
<gene>
    <name evidence="2" type="ORF">FVE85_8868</name>
</gene>
<name>A0A5J4YRK9_PORPP</name>
<accession>A0A5J4YRK9</accession>
<evidence type="ECO:0000313" key="2">
    <source>
        <dbReference type="EMBL" id="KAA8493423.1"/>
    </source>
</evidence>
<dbReference type="Pfam" id="PF13383">
    <property type="entry name" value="Methyltransf_22"/>
    <property type="match status" value="1"/>
</dbReference>
<proteinExistence type="predicted"/>